<dbReference type="PANTHER" id="PTHR43859:SF57">
    <property type="entry name" value="ACYL-ACTIVATING ENZYME 8-RELATED"/>
    <property type="match status" value="1"/>
</dbReference>
<sequence length="521" mass="57205">MEELKPRPASSSPLTPLTFLNRAATVYGDCASIIYNNTSYTWSQTHRRCLQLASSLSSSGIIERGNIVSVLAPNIPAMYELHFAVPMAGAILNCINTRLDARTISVILRHCEPKLLFVDTLSQSLALEAISLFPAEAETPILVLIEDDEYIDPENSANSSIDSRFFCTYESLVEKGDPNFDWIRPQSEGNPIVLNYTSGTTSSPKGVVNTHRGIFLVTIDSLVDWAIPKQPVYLWTLPMFHSNGWCLTWGMAVVGATNICVRKFNAPIVYNLIKRHGVTHMCGAPVVLNMLSNYPEIKPLQSPVRIHTGGAPPPAAVLSRIESLGFIVSHVYGLTEIGGVVVSCAWKREWDRLPAAERARLKARQGVGTILMSDVDVVDPESGESVKRDGATLGEIVVRDRSKDVIISGGENLSSVEVESVLYSHPAINEAAAVARPDEHWGETPCAFVSLKGDLSQKPSENEIIEYCRAKLPHYMAPKKVVFKEELPKTSTGKIQKFMLRAIAKGMSDFSSSSSTRMSRM</sequence>
<keyword evidence="6" id="KW-1185">Reference proteome</keyword>
<comment type="similarity">
    <text evidence="1">Belongs to the ATP-dependent AMP-binding enzyme family.</text>
</comment>
<dbReference type="GO" id="GO:0016874">
    <property type="term" value="F:ligase activity"/>
    <property type="evidence" value="ECO:0007669"/>
    <property type="project" value="UniProtKB-KW"/>
</dbReference>
<evidence type="ECO:0000313" key="6">
    <source>
        <dbReference type="Proteomes" id="UP000187203"/>
    </source>
</evidence>
<evidence type="ECO:0000256" key="1">
    <source>
        <dbReference type="ARBA" id="ARBA00006432"/>
    </source>
</evidence>
<dbReference type="Gene3D" id="3.30.300.30">
    <property type="match status" value="1"/>
</dbReference>
<evidence type="ECO:0000256" key="2">
    <source>
        <dbReference type="ARBA" id="ARBA00022598"/>
    </source>
</evidence>
<protein>
    <submittedName>
        <fullName evidence="5">AMP-dependent synthetase/ligase</fullName>
    </submittedName>
</protein>
<gene>
    <name evidence="5" type="ORF">COLO4_33033</name>
</gene>
<dbReference type="InterPro" id="IPR000873">
    <property type="entry name" value="AMP-dep_synth/lig_dom"/>
</dbReference>
<name>A0A1R3GWT3_9ROSI</name>
<dbReference type="InterPro" id="IPR042099">
    <property type="entry name" value="ANL_N_sf"/>
</dbReference>
<dbReference type="STRING" id="93759.A0A1R3GWT3"/>
<reference evidence="6" key="1">
    <citation type="submission" date="2013-09" db="EMBL/GenBank/DDBJ databases">
        <title>Corchorus olitorius genome sequencing.</title>
        <authorList>
            <person name="Alam M."/>
            <person name="Haque M.S."/>
            <person name="Islam M.S."/>
            <person name="Emdad E.M."/>
            <person name="Islam M.M."/>
            <person name="Ahmed B."/>
            <person name="Halim A."/>
            <person name="Hossen Q.M.M."/>
            <person name="Hossain M.Z."/>
            <person name="Ahmed R."/>
            <person name="Khan M.M."/>
            <person name="Islam R."/>
            <person name="Rashid M.M."/>
            <person name="Khan S.A."/>
            <person name="Rahman M.S."/>
            <person name="Alam M."/>
            <person name="Yahiya A.S."/>
            <person name="Khan M.S."/>
            <person name="Azam M.S."/>
            <person name="Haque T."/>
            <person name="Lashkar M.Z.H."/>
            <person name="Akhand A.I."/>
            <person name="Morshed G."/>
            <person name="Roy S."/>
            <person name="Uddin K.S."/>
            <person name="Rabeya T."/>
            <person name="Hossain A.S."/>
            <person name="Chowdhury A."/>
            <person name="Snigdha A.R."/>
            <person name="Mortoza M.S."/>
            <person name="Matin S.A."/>
            <person name="Hoque S.M.E."/>
            <person name="Islam M.K."/>
            <person name="Roy D.K."/>
            <person name="Haider R."/>
            <person name="Moosa M.M."/>
            <person name="Elias S.M."/>
            <person name="Hasan A.M."/>
            <person name="Jahan S."/>
            <person name="Shafiuddin M."/>
            <person name="Mahmood N."/>
            <person name="Shommy N.S."/>
        </authorList>
    </citation>
    <scope>NUCLEOTIDE SEQUENCE [LARGE SCALE GENOMIC DNA]</scope>
    <source>
        <strain evidence="6">cv. O-4</strain>
    </source>
</reference>
<organism evidence="5 6">
    <name type="scientific">Corchorus olitorius</name>
    <dbReference type="NCBI Taxonomy" id="93759"/>
    <lineage>
        <taxon>Eukaryota</taxon>
        <taxon>Viridiplantae</taxon>
        <taxon>Streptophyta</taxon>
        <taxon>Embryophyta</taxon>
        <taxon>Tracheophyta</taxon>
        <taxon>Spermatophyta</taxon>
        <taxon>Magnoliopsida</taxon>
        <taxon>eudicotyledons</taxon>
        <taxon>Gunneridae</taxon>
        <taxon>Pentapetalae</taxon>
        <taxon>rosids</taxon>
        <taxon>malvids</taxon>
        <taxon>Malvales</taxon>
        <taxon>Malvaceae</taxon>
        <taxon>Grewioideae</taxon>
        <taxon>Apeibeae</taxon>
        <taxon>Corchorus</taxon>
    </lineage>
</organism>
<dbReference type="Pfam" id="PF00501">
    <property type="entry name" value="AMP-binding"/>
    <property type="match status" value="1"/>
</dbReference>
<evidence type="ECO:0000259" key="3">
    <source>
        <dbReference type="Pfam" id="PF00501"/>
    </source>
</evidence>
<dbReference type="Gene3D" id="3.40.50.12780">
    <property type="entry name" value="N-terminal domain of ligase-like"/>
    <property type="match status" value="1"/>
</dbReference>
<dbReference type="AlphaFoldDB" id="A0A1R3GWT3"/>
<evidence type="ECO:0000313" key="5">
    <source>
        <dbReference type="EMBL" id="OMO62549.1"/>
    </source>
</evidence>
<evidence type="ECO:0000259" key="4">
    <source>
        <dbReference type="Pfam" id="PF13193"/>
    </source>
</evidence>
<comment type="caution">
    <text evidence="5">The sequence shown here is derived from an EMBL/GenBank/DDBJ whole genome shotgun (WGS) entry which is preliminary data.</text>
</comment>
<dbReference type="InterPro" id="IPR020845">
    <property type="entry name" value="AMP-binding_CS"/>
</dbReference>
<proteinExistence type="inferred from homology"/>
<dbReference type="FunFam" id="3.30.300.30:FF:000008">
    <property type="entry name" value="2,3-dihydroxybenzoate-AMP ligase"/>
    <property type="match status" value="1"/>
</dbReference>
<feature type="domain" description="AMP-dependent synthetase/ligase" evidence="3">
    <location>
        <begin position="22"/>
        <end position="400"/>
    </location>
</feature>
<dbReference type="SUPFAM" id="SSF56801">
    <property type="entry name" value="Acetyl-CoA synthetase-like"/>
    <property type="match status" value="1"/>
</dbReference>
<feature type="domain" description="AMP-binding enzyme C-terminal" evidence="4">
    <location>
        <begin position="417"/>
        <end position="494"/>
    </location>
</feature>
<keyword evidence="2" id="KW-0436">Ligase</keyword>
<dbReference type="EMBL" id="AWUE01021373">
    <property type="protein sequence ID" value="OMO62549.1"/>
    <property type="molecule type" value="Genomic_DNA"/>
</dbReference>
<dbReference type="PANTHER" id="PTHR43859">
    <property type="entry name" value="ACYL-ACTIVATING ENZYME"/>
    <property type="match status" value="1"/>
</dbReference>
<dbReference type="OrthoDB" id="10253115at2759"/>
<accession>A0A1R3GWT3</accession>
<dbReference type="InterPro" id="IPR025110">
    <property type="entry name" value="AMP-bd_C"/>
</dbReference>
<dbReference type="InterPro" id="IPR045851">
    <property type="entry name" value="AMP-bd_C_sf"/>
</dbReference>
<dbReference type="Pfam" id="PF13193">
    <property type="entry name" value="AMP-binding_C"/>
    <property type="match status" value="1"/>
</dbReference>
<dbReference type="PROSITE" id="PS00455">
    <property type="entry name" value="AMP_BINDING"/>
    <property type="match status" value="1"/>
</dbReference>
<dbReference type="Proteomes" id="UP000187203">
    <property type="component" value="Unassembled WGS sequence"/>
</dbReference>